<name>V6J1P6_9BACL</name>
<sequence>MLTVFLYLSYFLVLFLFFIFVFFRIYFFAALMMYTLIIWICTMPFIVFYIASKKYELDKTKSQK</sequence>
<reference evidence="2 3" key="1">
    <citation type="journal article" date="2013" name="Genome Announc.">
        <title>Genome Sequence of Sporolactobacillus laevolacticus DSM442, an Efficient Polymer-Grade D-Lactate Producer from Agricultural Waste Cottonseed as a Nitrogen Source.</title>
        <authorList>
            <person name="Wang H."/>
            <person name="Wang L."/>
            <person name="Ju J."/>
            <person name="Yu B."/>
            <person name="Ma Y."/>
        </authorList>
    </citation>
    <scope>NUCLEOTIDE SEQUENCE [LARGE SCALE GENOMIC DNA]</scope>
    <source>
        <strain evidence="2 3">DSM 442</strain>
    </source>
</reference>
<evidence type="ECO:0000313" key="2">
    <source>
        <dbReference type="EMBL" id="EST13725.1"/>
    </source>
</evidence>
<keyword evidence="3" id="KW-1185">Reference proteome</keyword>
<keyword evidence="1" id="KW-1133">Transmembrane helix</keyword>
<proteinExistence type="predicted"/>
<feature type="transmembrane region" description="Helical" evidence="1">
    <location>
        <begin position="7"/>
        <end position="27"/>
    </location>
</feature>
<dbReference type="STRING" id="1395513.P343_02355"/>
<gene>
    <name evidence="2" type="ORF">P343_02355</name>
</gene>
<protein>
    <submittedName>
        <fullName evidence="2">Uncharacterized protein</fullName>
    </submittedName>
</protein>
<keyword evidence="1" id="KW-0472">Membrane</keyword>
<evidence type="ECO:0000256" key="1">
    <source>
        <dbReference type="SAM" id="Phobius"/>
    </source>
</evidence>
<organism evidence="2 3">
    <name type="scientific">Sporolactobacillus laevolacticus DSM 442</name>
    <dbReference type="NCBI Taxonomy" id="1395513"/>
    <lineage>
        <taxon>Bacteria</taxon>
        <taxon>Bacillati</taxon>
        <taxon>Bacillota</taxon>
        <taxon>Bacilli</taxon>
        <taxon>Bacillales</taxon>
        <taxon>Sporolactobacillaceae</taxon>
        <taxon>Sporolactobacillus</taxon>
    </lineage>
</organism>
<dbReference type="Proteomes" id="UP000018296">
    <property type="component" value="Unassembled WGS sequence"/>
</dbReference>
<keyword evidence="1" id="KW-0812">Transmembrane</keyword>
<dbReference type="AlphaFoldDB" id="V6J1P6"/>
<comment type="caution">
    <text evidence="2">The sequence shown here is derived from an EMBL/GenBank/DDBJ whole genome shotgun (WGS) entry which is preliminary data.</text>
</comment>
<accession>V6J1P6</accession>
<evidence type="ECO:0000313" key="3">
    <source>
        <dbReference type="Proteomes" id="UP000018296"/>
    </source>
</evidence>
<feature type="transmembrane region" description="Helical" evidence="1">
    <location>
        <begin position="33"/>
        <end position="51"/>
    </location>
</feature>
<dbReference type="EMBL" id="AWTC01000001">
    <property type="protein sequence ID" value="EST13725.1"/>
    <property type="molecule type" value="Genomic_DNA"/>
</dbReference>
<dbReference type="PATRIC" id="fig|1395513.3.peg.478"/>